<dbReference type="PRINTS" id="PR00313">
    <property type="entry name" value="CABNDNGRPT"/>
</dbReference>
<keyword evidence="2" id="KW-0964">Secreted</keyword>
<protein>
    <recommendedName>
        <fullName evidence="7">Calcium-binding protein</fullName>
    </recommendedName>
</protein>
<feature type="compositionally biased region" description="Basic and acidic residues" evidence="3">
    <location>
        <begin position="1546"/>
        <end position="1560"/>
    </location>
</feature>
<dbReference type="InterPro" id="IPR011049">
    <property type="entry name" value="Serralysin-like_metalloprot_C"/>
</dbReference>
<keyword evidence="4" id="KW-0732">Signal</keyword>
<organism evidence="5 6">
    <name type="scientific">Nocardioides bigeumensis</name>
    <dbReference type="NCBI Taxonomy" id="433657"/>
    <lineage>
        <taxon>Bacteria</taxon>
        <taxon>Bacillati</taxon>
        <taxon>Actinomycetota</taxon>
        <taxon>Actinomycetes</taxon>
        <taxon>Propionibacteriales</taxon>
        <taxon>Nocardioidaceae</taxon>
        <taxon>Nocardioides</taxon>
    </lineage>
</organism>
<feature type="compositionally biased region" description="Low complexity" evidence="3">
    <location>
        <begin position="1525"/>
        <end position="1543"/>
    </location>
</feature>
<evidence type="ECO:0000313" key="6">
    <source>
        <dbReference type="Proteomes" id="UP001500575"/>
    </source>
</evidence>
<feature type="region of interest" description="Disordered" evidence="3">
    <location>
        <begin position="1974"/>
        <end position="2009"/>
    </location>
</feature>
<dbReference type="EMBL" id="BAAAQQ010000002">
    <property type="protein sequence ID" value="GAA2114818.1"/>
    <property type="molecule type" value="Genomic_DNA"/>
</dbReference>
<dbReference type="Proteomes" id="UP001500575">
    <property type="component" value="Unassembled WGS sequence"/>
</dbReference>
<evidence type="ECO:0000313" key="5">
    <source>
        <dbReference type="EMBL" id="GAA2114818.1"/>
    </source>
</evidence>
<keyword evidence="6" id="KW-1185">Reference proteome</keyword>
<dbReference type="PANTHER" id="PTHR38340:SF1">
    <property type="entry name" value="S-LAYER PROTEIN"/>
    <property type="match status" value="1"/>
</dbReference>
<reference evidence="5 6" key="1">
    <citation type="journal article" date="2019" name="Int. J. Syst. Evol. Microbiol.">
        <title>The Global Catalogue of Microorganisms (GCM) 10K type strain sequencing project: providing services to taxonomists for standard genome sequencing and annotation.</title>
        <authorList>
            <consortium name="The Broad Institute Genomics Platform"/>
            <consortium name="The Broad Institute Genome Sequencing Center for Infectious Disease"/>
            <person name="Wu L."/>
            <person name="Ma J."/>
        </authorList>
    </citation>
    <scope>NUCLEOTIDE SEQUENCE [LARGE SCALE GENOMIC DNA]</scope>
    <source>
        <strain evidence="5 6">JCM 16021</strain>
    </source>
</reference>
<dbReference type="InterPro" id="IPR050557">
    <property type="entry name" value="RTX_toxin/Mannuronan_C5-epim"/>
</dbReference>
<feature type="signal peptide" evidence="4">
    <location>
        <begin position="1"/>
        <end position="31"/>
    </location>
</feature>
<feature type="region of interest" description="Disordered" evidence="3">
    <location>
        <begin position="1507"/>
        <end position="1566"/>
    </location>
</feature>
<feature type="region of interest" description="Disordered" evidence="3">
    <location>
        <begin position="3124"/>
        <end position="3143"/>
    </location>
</feature>
<accession>A0ABN2XS15</accession>
<dbReference type="Pfam" id="PF00353">
    <property type="entry name" value="HemolysinCabind"/>
    <property type="match status" value="16"/>
</dbReference>
<comment type="subcellular location">
    <subcellularLocation>
        <location evidence="1">Secreted</location>
    </subcellularLocation>
</comment>
<feature type="chain" id="PRO_5046530673" description="Calcium-binding protein" evidence="4">
    <location>
        <begin position="32"/>
        <end position="3143"/>
    </location>
</feature>
<evidence type="ECO:0000256" key="1">
    <source>
        <dbReference type="ARBA" id="ARBA00004613"/>
    </source>
</evidence>
<evidence type="ECO:0000256" key="3">
    <source>
        <dbReference type="SAM" id="MobiDB-lite"/>
    </source>
</evidence>
<dbReference type="PROSITE" id="PS00330">
    <property type="entry name" value="HEMOLYSIN_CALCIUM"/>
    <property type="match status" value="1"/>
</dbReference>
<dbReference type="PANTHER" id="PTHR38340">
    <property type="entry name" value="S-LAYER PROTEIN"/>
    <property type="match status" value="1"/>
</dbReference>
<proteinExistence type="predicted"/>
<dbReference type="InterPro" id="IPR018511">
    <property type="entry name" value="Hemolysin-typ_Ca-bd_CS"/>
</dbReference>
<gene>
    <name evidence="5" type="ORF">GCM10009843_03560</name>
</gene>
<dbReference type="SUPFAM" id="SSF51120">
    <property type="entry name" value="beta-Roll"/>
    <property type="match status" value="6"/>
</dbReference>
<sequence>MPGRRRRSAAILTTLAVLAGLGAGALVPASAAGPTDESSELRIGVLALADAIAALGQTPELAAPLPYTRTSLANVLQLDQVVVADLVDALTNQGLAAAMETVPGVVDAALTDGVLSFGYAQQVTLPDLPLAQDDGTFRFTEQSTAGSLDVTLATPAGGERFEVRVDENQPDPLLKFALITEPELELSVDIVTDELDSFGAREGFTNVRVTGGHYRLHRTSAITLRDPDGRGLLTLEDLRYSTLPDLFAVVRGDDDIDVELDLALPDSVDVVGGGAGAGTGTLTLTESDTPAEEVWPAAVDATRAYGSALDQLTGLTAVDGLVALSKYTGVSIALQEAGDVQFPQLGGGTGDLFAPADRLLDLLATSAVAQIRCGVAPGNPPTGTPAPGDTVYCDAVTPANLGPVTSATWSLGGSGSVETDAAGQTDAVGADPDAHVRIDGSDGEPDLIVTLVAGGKTYTARTLPRTVQQVVSRIRSIGDGGASTAAATLDVAAERLDVAVDIQDDSATESLPLGNPGTLGTLVGLTGLEDNDAATVPATSTDGRYDVGFGVSTDTVPVGDERATVLLPRDGSLLTIQGVAASTPEGLVALPARIGFLGVLADVTDVSLGQSVTAPAVSLDLDDYDASPVSFDDILGADGTLASGVVDLTSTITASVGFTATEQQLPGGGYATGPGGPGTGSATVRWGASDLPEVTFGTGYQTLRVFDPVPASFLEGTARVTQGGTDLVTVDIDGGGLFAELGVADAGSGATEVARRLMGPGIGCQNVTIVDADTLTCEGLAPEGEAAFGDGDRVRLIVLGDPFALRDGILEGFSSALNSFERLDSDNVDDSLTDDQYASTLPLVDLTPAQLASERASLREALVALADAATQDEGGTGGPRLPGVSSAQELAAAAPQVLEGYDGIEFALAQGALSVSLTGRSVADPLTAPLRFQVAGTGQVIGKDPVTVESTSTTTLAVDVLTSTARPAVSSDTRTASHAELDLTTALDGNVLQAGVGDLTLAAAGSTAVLDIDVETAYDESAAALTTTRSTTREDGFAAVADLGLTTLDSSGDPERLAYSALPTDSSGGGGAAQPAPESMEVRYIAEGLDGLATALGNALDGGAVRNADADGSPVAAPLIGTDLDASADVAGTLTGLTSALRDQLEGLTAVTPDTLVAELQTAVDAAVAGADGVTADGSAVATVDCKGTCKDDDGPTEWDEVTVRFDLVGDEVEDTATFDLGLAGVNVNSDKDIETTTSWTLPVELRLKRGVGPQVFIGADDALTLDTVATLPEGGIKAVVGYLPALLTSHEDDAAGEVHVGVSVDATGAGQAYDLFDLYDGKLTARPSFLDDGDYADETGIDLDFATSASGVGTFGLAGHIAVPWSPGGFEEVTYEDVTIDMGDVVTAISTPFKTVDPYLGPVRDVMDVLRTPFPVVSELSELGGGEEISMLSLLGTLGGGDARVDLALRIIGYVSTTADLIAAIAAWHPEDGSDTAIEGLAATGALVTLDPAEAEIASSCSETVKKTTPSATAGGASRVTRSTAPCEPADDTAAATPGTMDQTTNERRAGTRRTKESVTNKTKSLTGSVPGFSVPFLSDPEQLVDLVTGEGEATYFRIDFGSLVASATYTQTFGPIMAGPVPIRPFVGGSISVEGRLAVGFDSYPQTLAVRGLSHPGAVDELEAAYAAFDGGDLIREGFYIDDLDAEGEDVPEVKLVTTLEAGAGVSIGIITAGLKGGVTLTINLDLADPSRDGKLRAAEIRDVFSGDASCIFDASATIEAFIAVFIEIELLFTSQSWEFDLLRLGPYTLFEYGCEPKVPTLVVWENSKLVLTSGDHAGQRVSDLVDASDDYEVRQFDDDDMTVFEVSGLNYTQRVEVDHTATADGYAVRIFDPSVAIATDVKETHYVATLGSVAFMADGGAAVDVLKFLQGETFDDDDQLVTTPFTAPVTATGGVGNDAISTGDGADLVFGGVGDDALDTGLGNDRVFGEGGNDTINSDAGTDDVNGGPDHDRLQGGPGADRVFGGDGNDSVVGGTGRDIRAVLVAETTALAQEQAGLQARLGFDSGDVLVGGRGVDNVDGGDGSDVVVGGTADSLTGGAVADRMTTTTRVVNTLVRGSTNPVGVSVVVPTAKVPGPGELDTLCVSGTLESSAAGMDFVTGGPEADVLVGSDAPDVLDGGAGRDELCGLNGDDQLSGDGAAQASSNPVNDVDLLRGGLGNDQISGDHGADVAYGDDVTLVRNGTRVVDGSLGSGALGAGADYLDGGDGADVLSGGRGADQVVGGAGDDVTSGEGVDTAATGTEASSVASRLLDCAATTRVIGGFLDLNGDLIGGPTSLTGVVPDHGRAAGFAVDDGSILTPGSSTAYTGLLGNDVVVIDGEVDLDRDGEVTDTDTGTIDLPSMRFDTSTASDGDCILADDGSDLLRGGLGSDYLGSGEGTDLADGGDGDDVVLGDAGTDVLLGGPNSDVLVGGDDDDHLVGEAGEDRLRGNDGNDSLIGGTEVNSAADGQDVLLAGRGDDVLVAENGSVVSGAVAAAVAVAPWRTSTLVPASTGSGNTALRFNGSAVACGTAAATRWVTLRPGAPGQVRTPTASPGTPVAYDELYGGYECDFVFGSAGDDIVRGGQDDDVVEGGPGADLANGDAGSDVVIGGSTTSRSVAAKVDVARTGSGAPDGGDTIAGDGGPDGEVAADLIAGDNATPLRRTDGTYDLTLWDVAASASATTAGNDTIYGAELALTTGADRDRIFAQGGDDAAYGGSDIDYVEGNAGADRLYGGTGDDDLIGGSSTASGLLVATVRLTQVVPDLDTSAAGLPDGADLIEGGTGNDVVLGDNGRITRPTGVTSTAPAPAYRDVAMADVAAGTTSGSDRIVGDAGDDVLYGQLDDATATLGTGDLLEGGADQDALLGDLGVVTVKAASDLSGTLTRTDNSGMISEILYPATSWVPVTVLLSPHAVLGGQDVLLGDSGNDVVRGGGGRDLANGGADDDVVFGGDGDDVAWGGTGHDRLFGGYGADDLDLKARAGDLAIYATVAGIEDRDSKLSTTNGADLIYGGWGPDELQADQGAAGPTPGSDQLLDWVGNHNVYYVCQGAYGAGRTIRESSPDVMLLLSDVATAAGATALTTKASGGWFDLGMVNNADKGSNTKPTPGAPGNFTCEPAD</sequence>
<name>A0ABN2XS15_9ACTN</name>
<comment type="caution">
    <text evidence="5">The sequence shown here is derived from an EMBL/GenBank/DDBJ whole genome shotgun (WGS) entry which is preliminary data.</text>
</comment>
<evidence type="ECO:0000256" key="2">
    <source>
        <dbReference type="ARBA" id="ARBA00022525"/>
    </source>
</evidence>
<dbReference type="Gene3D" id="2.150.10.10">
    <property type="entry name" value="Serralysin-like metalloprotease, C-terminal"/>
    <property type="match status" value="6"/>
</dbReference>
<evidence type="ECO:0000256" key="4">
    <source>
        <dbReference type="SAM" id="SignalP"/>
    </source>
</evidence>
<evidence type="ECO:0008006" key="7">
    <source>
        <dbReference type="Google" id="ProtNLM"/>
    </source>
</evidence>
<dbReference type="InterPro" id="IPR001343">
    <property type="entry name" value="Hemolysn_Ca-bd"/>
</dbReference>